<evidence type="ECO:0000313" key="8">
    <source>
        <dbReference type="WBParaSite" id="sdigi.contig41.g2686.t1"/>
    </source>
</evidence>
<accession>A0A915Q0A4</accession>
<dbReference type="SUPFAM" id="SSF56281">
    <property type="entry name" value="Metallo-hydrolase/oxidoreductase"/>
    <property type="match status" value="1"/>
</dbReference>
<dbReference type="Gene3D" id="3.40.50.10890">
    <property type="match status" value="1"/>
</dbReference>
<proteinExistence type="inferred from homology"/>
<evidence type="ECO:0000313" key="7">
    <source>
        <dbReference type="Proteomes" id="UP000887581"/>
    </source>
</evidence>
<dbReference type="Pfam" id="PF10996">
    <property type="entry name" value="Beta-Casp"/>
    <property type="match status" value="1"/>
</dbReference>
<evidence type="ECO:0000256" key="4">
    <source>
        <dbReference type="ARBA" id="ARBA00022490"/>
    </source>
</evidence>
<name>A0A915Q0A4_9BILA</name>
<reference evidence="8" key="1">
    <citation type="submission" date="2022-11" db="UniProtKB">
        <authorList>
            <consortium name="WormBaseParasite"/>
        </authorList>
    </citation>
    <scope>IDENTIFICATION</scope>
</reference>
<dbReference type="Proteomes" id="UP000887581">
    <property type="component" value="Unplaced"/>
</dbReference>
<evidence type="ECO:0000259" key="6">
    <source>
        <dbReference type="SMART" id="SM01027"/>
    </source>
</evidence>
<keyword evidence="4" id="KW-0963">Cytoplasm</keyword>
<dbReference type="GO" id="GO:0034472">
    <property type="term" value="P:snRNA 3'-end processing"/>
    <property type="evidence" value="ECO:0007669"/>
    <property type="project" value="TreeGrafter"/>
</dbReference>
<dbReference type="Gene3D" id="3.60.15.10">
    <property type="entry name" value="Ribonuclease Z/Hydroxyacylglutathione hydrolase-like"/>
    <property type="match status" value="1"/>
</dbReference>
<dbReference type="InterPro" id="IPR027074">
    <property type="entry name" value="Integrator_9su"/>
</dbReference>
<dbReference type="GO" id="GO:0005737">
    <property type="term" value="C:cytoplasm"/>
    <property type="evidence" value="ECO:0007669"/>
    <property type="project" value="UniProtKB-SubCell"/>
</dbReference>
<keyword evidence="5" id="KW-0539">Nucleus</keyword>
<comment type="subcellular location">
    <subcellularLocation>
        <location evidence="2">Cytoplasm</location>
    </subcellularLocation>
    <subcellularLocation>
        <location evidence="1">Nucleus</location>
    </subcellularLocation>
</comment>
<dbReference type="InterPro" id="IPR036866">
    <property type="entry name" value="RibonucZ/Hydroxyglut_hydro"/>
</dbReference>
<dbReference type="GO" id="GO:0032039">
    <property type="term" value="C:integrator complex"/>
    <property type="evidence" value="ECO:0007669"/>
    <property type="project" value="InterPro"/>
</dbReference>
<dbReference type="PANTHER" id="PTHR46094:SF1">
    <property type="entry name" value="INTEGRATOR COMPLEX SUBUNIT 9"/>
    <property type="match status" value="1"/>
</dbReference>
<organism evidence="7 8">
    <name type="scientific">Setaria digitata</name>
    <dbReference type="NCBI Taxonomy" id="48799"/>
    <lineage>
        <taxon>Eukaryota</taxon>
        <taxon>Metazoa</taxon>
        <taxon>Ecdysozoa</taxon>
        <taxon>Nematoda</taxon>
        <taxon>Chromadorea</taxon>
        <taxon>Rhabditida</taxon>
        <taxon>Spirurina</taxon>
        <taxon>Spiruromorpha</taxon>
        <taxon>Filarioidea</taxon>
        <taxon>Setariidae</taxon>
        <taxon>Setaria</taxon>
    </lineage>
</organism>
<dbReference type="InterPro" id="IPR022712">
    <property type="entry name" value="Beta_Casp"/>
</dbReference>
<sequence length="640" mass="72036">MQLIPLSSQPYRPCLLLKWSSASILLDCAVNMDALSSFLPAALCKSNLFSNLPTYPKNSPKQCLKRHGDHVLVDGPFEVHPAQICSTSMDSVDAILVSNWMSLLALPFFTEETNFAGAIYATEPTLQLGRLVIEELLDFFDRVDRGERDDTWKNPALFMSFPNVPASDPREWKPFYTREQMENCLAKVQRISFRESINIHGAATIAAYSSGYSIGSCNWIVHTEHEKIGYLSATSSRNSHTKPVQWDQLRGSDALVLTSICRFPEHSPETSVGAFYLCFTQRYLVCHAFAVIADTLKRNGSVLMPICPTGVLYDLLEVISMQLDQHDVSVDVPLYFISPVAESTLAYSNIYAEWLSEKKQSMVNIPEEPFKHGLMSRNGRLKVYDNIYGDFCRQMRTPCVIFTGHPSLRIGNAVHFLEMWGNDSKNALIMTDPDYPIQNVYGPYEKLAIRAFFFPIETRLDFSQLNPSILPDLAPKLLVMPEVYAQPPPNSSQRTDFVVAYNARATFRYGDTFTIPSTTKTKRVRLHPDTLRSIELRGYQDRSDIGLSSLKGVLSVYDNILELNAIIIVLCYFQPDVKSKIRDSCIGKLNPEIFGQTLTKDSLSAIVSIEKDGFRTVISSSSRENRQLLSEAVAICLKTL</sequence>
<evidence type="ECO:0000256" key="2">
    <source>
        <dbReference type="ARBA" id="ARBA00004496"/>
    </source>
</evidence>
<feature type="domain" description="Beta-Casp" evidence="6">
    <location>
        <begin position="312"/>
        <end position="437"/>
    </location>
</feature>
<dbReference type="AlphaFoldDB" id="A0A915Q0A4"/>
<keyword evidence="7" id="KW-1185">Reference proteome</keyword>
<evidence type="ECO:0000256" key="1">
    <source>
        <dbReference type="ARBA" id="ARBA00004123"/>
    </source>
</evidence>
<evidence type="ECO:0000256" key="5">
    <source>
        <dbReference type="ARBA" id="ARBA00023242"/>
    </source>
</evidence>
<dbReference type="WBParaSite" id="sdigi.contig41.g2686.t1">
    <property type="protein sequence ID" value="sdigi.contig41.g2686.t1"/>
    <property type="gene ID" value="sdigi.contig41.g2686"/>
</dbReference>
<comment type="similarity">
    <text evidence="3">Belongs to the metallo-beta-lactamase superfamily. RNA-metabolizing metallo-beta-lactamase-like family. INTS9 subfamily.</text>
</comment>
<dbReference type="PANTHER" id="PTHR46094">
    <property type="entry name" value="INTEGRATOR COMPLEX SUBUNIT 9"/>
    <property type="match status" value="1"/>
</dbReference>
<dbReference type="InterPro" id="IPR001279">
    <property type="entry name" value="Metallo-B-lactamas"/>
</dbReference>
<evidence type="ECO:0000256" key="3">
    <source>
        <dbReference type="ARBA" id="ARBA00006861"/>
    </source>
</evidence>
<dbReference type="SMART" id="SM01027">
    <property type="entry name" value="Beta-Casp"/>
    <property type="match status" value="1"/>
</dbReference>
<protein>
    <submittedName>
        <fullName evidence="8">Beta-Casp domain-containing protein</fullName>
    </submittedName>
</protein>
<dbReference type="Pfam" id="PF16661">
    <property type="entry name" value="Lactamase_B_6"/>
    <property type="match status" value="1"/>
</dbReference>